<keyword evidence="3" id="KW-1185">Reference proteome</keyword>
<protein>
    <submittedName>
        <fullName evidence="4">Uncharacterized protein LOC108566136</fullName>
    </submittedName>
</protein>
<feature type="region of interest" description="Disordered" evidence="1">
    <location>
        <begin position="1"/>
        <end position="22"/>
    </location>
</feature>
<evidence type="ECO:0000313" key="4">
    <source>
        <dbReference type="RefSeq" id="XP_017781363.1"/>
    </source>
</evidence>
<accession>A0ABM1N3G3</accession>
<reference evidence="4" key="1">
    <citation type="submission" date="2025-08" db="UniProtKB">
        <authorList>
            <consortium name="RefSeq"/>
        </authorList>
    </citation>
    <scope>IDENTIFICATION</scope>
    <source>
        <tissue evidence="4">Whole Larva</tissue>
    </source>
</reference>
<gene>
    <name evidence="4" type="primary">LOC108566136</name>
</gene>
<dbReference type="GeneID" id="108566136"/>
<organism evidence="3 4">
    <name type="scientific">Nicrophorus vespilloides</name>
    <name type="common">Boreal carrion beetle</name>
    <dbReference type="NCBI Taxonomy" id="110193"/>
    <lineage>
        <taxon>Eukaryota</taxon>
        <taxon>Metazoa</taxon>
        <taxon>Ecdysozoa</taxon>
        <taxon>Arthropoda</taxon>
        <taxon>Hexapoda</taxon>
        <taxon>Insecta</taxon>
        <taxon>Pterygota</taxon>
        <taxon>Neoptera</taxon>
        <taxon>Endopterygota</taxon>
        <taxon>Coleoptera</taxon>
        <taxon>Polyphaga</taxon>
        <taxon>Staphyliniformia</taxon>
        <taxon>Silphidae</taxon>
        <taxon>Nicrophorinae</taxon>
        <taxon>Nicrophorus</taxon>
    </lineage>
</organism>
<dbReference type="RefSeq" id="XP_017781363.1">
    <property type="nucleotide sequence ID" value="XM_017925874.1"/>
</dbReference>
<keyword evidence="2" id="KW-0812">Transmembrane</keyword>
<dbReference type="Proteomes" id="UP000695000">
    <property type="component" value="Unplaced"/>
</dbReference>
<feature type="region of interest" description="Disordered" evidence="1">
    <location>
        <begin position="200"/>
        <end position="233"/>
    </location>
</feature>
<evidence type="ECO:0000313" key="3">
    <source>
        <dbReference type="Proteomes" id="UP000695000"/>
    </source>
</evidence>
<evidence type="ECO:0000256" key="1">
    <source>
        <dbReference type="SAM" id="MobiDB-lite"/>
    </source>
</evidence>
<keyword evidence="2" id="KW-1133">Transmembrane helix</keyword>
<sequence length="263" mass="27993">MDLYRKAKPNTPAGTGNGADATASAGTGTGAAAGSGMNTSIAPLITMIAVLVIILIFCFCGAPAVRDFCRKRVCCCCPEPDAENPGTSDNSSTTPTIILLPFGRMLVVDRSVFAEFEADQAGLDFMELSANLIRAHRHGGRQQYASTPSILDSEATSKILSDPCTPVGMSPPAYEDICDLPPSYSELGLSVCVQSIKQSSSSTNSHHQQQKHIIRDDAQVEADEQTSSTGSYVMLRVSSDTDVHQGCYYEASKTRSITKQLSL</sequence>
<feature type="transmembrane region" description="Helical" evidence="2">
    <location>
        <begin position="41"/>
        <end position="62"/>
    </location>
</feature>
<evidence type="ECO:0000256" key="2">
    <source>
        <dbReference type="SAM" id="Phobius"/>
    </source>
</evidence>
<keyword evidence="2" id="KW-0472">Membrane</keyword>
<proteinExistence type="predicted"/>
<name>A0ABM1N3G3_NICVS</name>
<feature type="compositionally biased region" description="Low complexity" evidence="1">
    <location>
        <begin position="10"/>
        <end position="22"/>
    </location>
</feature>